<evidence type="ECO:0000259" key="1">
    <source>
        <dbReference type="Pfam" id="PF03478"/>
    </source>
</evidence>
<dbReference type="HOGENOM" id="CLU_019286_5_1_1"/>
<reference evidence="2 3" key="1">
    <citation type="submission" date="2012-08" db="EMBL/GenBank/DDBJ databases">
        <title>Oryza genome evolution.</title>
        <authorList>
            <person name="Wing R.A."/>
        </authorList>
    </citation>
    <scope>NUCLEOTIDE SEQUENCE</scope>
</reference>
<dbReference type="PANTHER" id="PTHR33110">
    <property type="entry name" value="F-BOX/KELCH-REPEAT PROTEIN-RELATED"/>
    <property type="match status" value="1"/>
</dbReference>
<evidence type="ECO:0000313" key="3">
    <source>
        <dbReference type="Proteomes" id="UP000032180"/>
    </source>
</evidence>
<dbReference type="InterPro" id="IPR005174">
    <property type="entry name" value="KIB1-4_b-propeller"/>
</dbReference>
<feature type="domain" description="KIB1-4 beta-propeller" evidence="1">
    <location>
        <begin position="197"/>
        <end position="460"/>
    </location>
</feature>
<proteinExistence type="predicted"/>
<feature type="domain" description="KIB1-4 beta-propeller" evidence="1">
    <location>
        <begin position="506"/>
        <end position="676"/>
    </location>
</feature>
<dbReference type="AlphaFoldDB" id="A0A0D9WK23"/>
<feature type="domain" description="KIB1-4 beta-propeller" evidence="1">
    <location>
        <begin position="6"/>
        <end position="126"/>
    </location>
</feature>
<protein>
    <recommendedName>
        <fullName evidence="1">KIB1-4 beta-propeller domain-containing protein</fullName>
    </recommendedName>
</protein>
<dbReference type="Pfam" id="PF03478">
    <property type="entry name" value="Beta-prop_KIB1-4"/>
    <property type="match status" value="3"/>
</dbReference>
<keyword evidence="3" id="KW-1185">Reference proteome</keyword>
<sequence length="726" mass="82478">MPWLRRVEDIIYHNEAFHFLDAGEQICVCTPNFLQEEEHAVLDGLIYIRLQIGHSYDDQGVAARYLVESGEHLLMVVKLIAPDLVSPASASAFRVFKMTERINDDQIQYTWEELNLPAFEDRMLFYIPQFAKHIVRRIPCAFERVHVKAACKSWRDALAQATHLPPPQPPLPGIIFVNADEDGPTFSCISRGGDWCAHRVSLPDALRRARYFGSYGGGGAWLFLAAGQANRHSILNLKTFQGIDLPDRVRRANRQKGIVIVTATLSSQPDEQGCIVGGIIDVFRPMAARCIAFWRMCSDAILLSKIIPQSMLCWEVEDIIYHREAFHFLTRGEEICVCAPNLHMEEQDICNGDGLHYIRPRNGHCYDDRDVTARYLVESRGHLLMVVKFFTPNMLSPTLEFRVFQLSGNDKVEKYTWEELPITLNGRMLFVGRGCSRSYEAVDYPGLEAGVYFLDDRSWYDQTIVLRGVDARDIPLRFGFSLEATESGGIAGGIISLDFYNMLRADGKIAFWHTGSDVIAKVMRSEPSLETLEDVIYRDGAFQFLTPEEHIRVCTASVPPRTVDRVDVTTEDIHMTRPNGPGYDQCVVARYLVESRKQLVMVAMLAPDLDSPASAFRVFQKTEHKLDDDKVQYTWEEIALDGRMLFIGRGCSRSYEAADYPGLDAGVYFLDYRCRYDQDVMWKEVTEREYHCNGCGKWSGTPPQVELFAPDLGPSHYSPPKSLIKN</sequence>
<dbReference type="Proteomes" id="UP000032180">
    <property type="component" value="Chromosome 5"/>
</dbReference>
<organism evidence="2 3">
    <name type="scientific">Leersia perrieri</name>
    <dbReference type="NCBI Taxonomy" id="77586"/>
    <lineage>
        <taxon>Eukaryota</taxon>
        <taxon>Viridiplantae</taxon>
        <taxon>Streptophyta</taxon>
        <taxon>Embryophyta</taxon>
        <taxon>Tracheophyta</taxon>
        <taxon>Spermatophyta</taxon>
        <taxon>Magnoliopsida</taxon>
        <taxon>Liliopsida</taxon>
        <taxon>Poales</taxon>
        <taxon>Poaceae</taxon>
        <taxon>BOP clade</taxon>
        <taxon>Oryzoideae</taxon>
        <taxon>Oryzeae</taxon>
        <taxon>Oryzinae</taxon>
        <taxon>Leersia</taxon>
    </lineage>
</organism>
<dbReference type="PANTHER" id="PTHR33110:SF125">
    <property type="entry name" value="OS05G0570350 PROTEIN"/>
    <property type="match status" value="1"/>
</dbReference>
<accession>A0A0D9WK23</accession>
<reference evidence="2" key="3">
    <citation type="submission" date="2015-04" db="UniProtKB">
        <authorList>
            <consortium name="EnsemblPlants"/>
        </authorList>
    </citation>
    <scope>IDENTIFICATION</scope>
</reference>
<reference evidence="3" key="2">
    <citation type="submission" date="2013-12" db="EMBL/GenBank/DDBJ databases">
        <authorList>
            <person name="Yu Y."/>
            <person name="Lee S."/>
            <person name="de Baynast K."/>
            <person name="Wissotski M."/>
            <person name="Liu L."/>
            <person name="Talag J."/>
            <person name="Goicoechea J."/>
            <person name="Angelova A."/>
            <person name="Jetty R."/>
            <person name="Kudrna D."/>
            <person name="Golser W."/>
            <person name="Rivera L."/>
            <person name="Zhang J."/>
            <person name="Wing R."/>
        </authorList>
    </citation>
    <scope>NUCLEOTIDE SEQUENCE</scope>
</reference>
<dbReference type="EnsemblPlants" id="LPERR05G22390.1">
    <property type="protein sequence ID" value="LPERR05G22390.1"/>
    <property type="gene ID" value="LPERR05G22390"/>
</dbReference>
<name>A0A0D9WK23_9ORYZ</name>
<dbReference type="Gramene" id="LPERR05G22390.1">
    <property type="protein sequence ID" value="LPERR05G22390.1"/>
    <property type="gene ID" value="LPERR05G22390"/>
</dbReference>
<evidence type="ECO:0000313" key="2">
    <source>
        <dbReference type="EnsemblPlants" id="LPERR05G22390.1"/>
    </source>
</evidence>